<evidence type="ECO:0000313" key="6">
    <source>
        <dbReference type="EMBL" id="CAD6492776.1"/>
    </source>
</evidence>
<dbReference type="Proteomes" id="UP000639006">
    <property type="component" value="Unassembled WGS sequence"/>
</dbReference>
<keyword evidence="2" id="KW-1277">Toxin-antitoxin system</keyword>
<dbReference type="EMBL" id="CAJHIQ010000019">
    <property type="protein sequence ID" value="CAD6492776.1"/>
    <property type="molecule type" value="Genomic_DNA"/>
</dbReference>
<gene>
    <name evidence="6" type="ORF">DIAAKJNI_00387</name>
</gene>
<keyword evidence="4" id="KW-0547">Nucleotide-binding</keyword>
<proteinExistence type="predicted"/>
<dbReference type="InterPro" id="IPR008201">
    <property type="entry name" value="HepT-like"/>
</dbReference>
<dbReference type="GO" id="GO:0000166">
    <property type="term" value="F:nucleotide binding"/>
    <property type="evidence" value="ECO:0007669"/>
    <property type="project" value="UniProtKB-KW"/>
</dbReference>
<evidence type="ECO:0000256" key="3">
    <source>
        <dbReference type="ARBA" id="ARBA00022722"/>
    </source>
</evidence>
<dbReference type="Pfam" id="PF01934">
    <property type="entry name" value="HepT-like"/>
    <property type="match status" value="1"/>
</dbReference>
<keyword evidence="5" id="KW-0378">Hydrolase</keyword>
<accession>A0A811T610</accession>
<dbReference type="AlphaFoldDB" id="A0A811T610"/>
<evidence type="ECO:0000256" key="2">
    <source>
        <dbReference type="ARBA" id="ARBA00022649"/>
    </source>
</evidence>
<dbReference type="PANTHER" id="PTHR34139:SF1">
    <property type="entry name" value="RNASE MJ1380-RELATED"/>
    <property type="match status" value="1"/>
</dbReference>
<evidence type="ECO:0000256" key="5">
    <source>
        <dbReference type="ARBA" id="ARBA00022801"/>
    </source>
</evidence>
<evidence type="ECO:0008006" key="8">
    <source>
        <dbReference type="Google" id="ProtNLM"/>
    </source>
</evidence>
<name>A0A811T610_9EURY</name>
<protein>
    <recommendedName>
        <fullName evidence="8">DUF86 domain-containing protein</fullName>
    </recommendedName>
</protein>
<organism evidence="6 7">
    <name type="scientific">Candidatus Argoarchaeum ethanivorans</name>
    <dbReference type="NCBI Taxonomy" id="2608793"/>
    <lineage>
        <taxon>Archaea</taxon>
        <taxon>Methanobacteriati</taxon>
        <taxon>Methanobacteriota</taxon>
        <taxon>Stenosarchaea group</taxon>
        <taxon>Methanomicrobia</taxon>
        <taxon>Methanosarcinales</taxon>
        <taxon>Methanosarcinales incertae sedis</taxon>
        <taxon>GOM Arc I cluster</taxon>
        <taxon>Candidatus Argoarchaeum</taxon>
    </lineage>
</organism>
<evidence type="ECO:0000256" key="4">
    <source>
        <dbReference type="ARBA" id="ARBA00022741"/>
    </source>
</evidence>
<reference evidence="6" key="1">
    <citation type="submission" date="2020-10" db="EMBL/GenBank/DDBJ databases">
        <authorList>
            <person name="Hahn C.J."/>
            <person name="Laso-Perez R."/>
            <person name="Vulcano F."/>
            <person name="Vaziourakis K.-M."/>
            <person name="Stokke R."/>
            <person name="Steen I.H."/>
            <person name="Teske A."/>
            <person name="Boetius A."/>
            <person name="Liebeke M."/>
            <person name="Amann R."/>
            <person name="Knittel K."/>
        </authorList>
    </citation>
    <scope>NUCLEOTIDE SEQUENCE</scope>
    <source>
        <strain evidence="6">Gfbio:e3339647-f889-4370-9287-4fb5cb688e4c:AG392M11_GoMArc1</strain>
    </source>
</reference>
<evidence type="ECO:0000313" key="7">
    <source>
        <dbReference type="Proteomes" id="UP000639006"/>
    </source>
</evidence>
<comment type="caution">
    <text evidence="6">The sequence shown here is derived from an EMBL/GenBank/DDBJ whole genome shotgun (WGS) entry which is preliminary data.</text>
</comment>
<sequence length="125" mass="14457">MKKDPEVFIEHILESIGLIENYTANKTISDFIESVQLQDSIIRRIEIIGEAVKNLPVEVKSNYPEVPWKKIAGMRDVLIHEYFGIDLELTWQVVQKDIPYLKRENLKIKEDLKNKSTSSLANSTN</sequence>
<keyword evidence="1" id="KW-0597">Phosphoprotein</keyword>
<dbReference type="PANTHER" id="PTHR34139">
    <property type="entry name" value="UPF0331 PROTEIN MJ0127"/>
    <property type="match status" value="1"/>
</dbReference>
<dbReference type="GO" id="GO:0110001">
    <property type="term" value="C:toxin-antitoxin complex"/>
    <property type="evidence" value="ECO:0007669"/>
    <property type="project" value="InterPro"/>
</dbReference>
<dbReference type="InterPro" id="IPR051813">
    <property type="entry name" value="HepT_RNase_toxin"/>
</dbReference>
<dbReference type="GO" id="GO:0016787">
    <property type="term" value="F:hydrolase activity"/>
    <property type="evidence" value="ECO:0007669"/>
    <property type="project" value="UniProtKB-KW"/>
</dbReference>
<dbReference type="GO" id="GO:0004540">
    <property type="term" value="F:RNA nuclease activity"/>
    <property type="evidence" value="ECO:0007669"/>
    <property type="project" value="InterPro"/>
</dbReference>
<evidence type="ECO:0000256" key="1">
    <source>
        <dbReference type="ARBA" id="ARBA00022553"/>
    </source>
</evidence>
<keyword evidence="3" id="KW-0540">Nuclease</keyword>